<proteinExistence type="predicted"/>
<comment type="caution">
    <text evidence="1">The sequence shown here is derived from an EMBL/GenBank/DDBJ whole genome shotgun (WGS) entry which is preliminary data.</text>
</comment>
<reference evidence="1 2" key="1">
    <citation type="submission" date="2021-06" db="EMBL/GenBank/DDBJ databases">
        <title>Bacillus sp. RD4P76, an endophyte from a halophyte.</title>
        <authorList>
            <person name="Sun J.-Q."/>
        </authorList>
    </citation>
    <scope>NUCLEOTIDE SEQUENCE [LARGE SCALE GENOMIC DNA]</scope>
    <source>
        <strain evidence="1 2">CGMCC 1.15917</strain>
    </source>
</reference>
<dbReference type="Proteomes" id="UP000784880">
    <property type="component" value="Unassembled WGS sequence"/>
</dbReference>
<sequence>MEKDEILIEYAKVNDIPLDEVFKHRKIFENTYAYAIFTLGLQIRELVEVIKKEIGFYRFKGWIEEKLKWVTK</sequence>
<accession>A0ABS6JL96</accession>
<evidence type="ECO:0000313" key="1">
    <source>
        <dbReference type="EMBL" id="MBU9714441.1"/>
    </source>
</evidence>
<dbReference type="EMBL" id="JAHQCS010000178">
    <property type="protein sequence ID" value="MBU9714441.1"/>
    <property type="molecule type" value="Genomic_DNA"/>
</dbReference>
<evidence type="ECO:0000313" key="2">
    <source>
        <dbReference type="Proteomes" id="UP000784880"/>
    </source>
</evidence>
<organism evidence="1 2">
    <name type="scientific">Evansella tamaricis</name>
    <dbReference type="NCBI Taxonomy" id="2069301"/>
    <lineage>
        <taxon>Bacteria</taxon>
        <taxon>Bacillati</taxon>
        <taxon>Bacillota</taxon>
        <taxon>Bacilli</taxon>
        <taxon>Bacillales</taxon>
        <taxon>Bacillaceae</taxon>
        <taxon>Evansella</taxon>
    </lineage>
</organism>
<keyword evidence="2" id="KW-1185">Reference proteome</keyword>
<dbReference type="RefSeq" id="WP_217069019.1">
    <property type="nucleotide sequence ID" value="NZ_JAHQCS010000178.1"/>
</dbReference>
<protein>
    <submittedName>
        <fullName evidence="1">Uncharacterized protein</fullName>
    </submittedName>
</protein>
<gene>
    <name evidence="1" type="ORF">KS419_22120</name>
</gene>
<name>A0ABS6JL96_9BACI</name>